<dbReference type="InterPro" id="IPR032466">
    <property type="entry name" value="Metal_Hydrolase"/>
</dbReference>
<keyword evidence="6" id="KW-1185">Reference proteome</keyword>
<feature type="binding site" evidence="3">
    <location>
        <position position="10"/>
    </location>
    <ligand>
        <name>a divalent metal cation</name>
        <dbReference type="ChEBI" id="CHEBI:60240"/>
        <label>1</label>
    </ligand>
</feature>
<evidence type="ECO:0000256" key="1">
    <source>
        <dbReference type="ARBA" id="ARBA00022723"/>
    </source>
</evidence>
<dbReference type="SUPFAM" id="SSF51556">
    <property type="entry name" value="Metallo-dependent hydrolases"/>
    <property type="match status" value="1"/>
</dbReference>
<feature type="binding site" evidence="3">
    <location>
        <position position="123"/>
    </location>
    <ligand>
        <name>a divalent metal cation</name>
        <dbReference type="ChEBI" id="CHEBI:60240"/>
        <label>2</label>
    </ligand>
</feature>
<dbReference type="PANTHER" id="PTHR10819">
    <property type="entry name" value="PHOSPHOTRIESTERASE-RELATED"/>
    <property type="match status" value="1"/>
</dbReference>
<organism evidence="5 6">
    <name type="scientific">Sebaldella termitidis (strain ATCC 33386 / NCTC 11300)</name>
    <dbReference type="NCBI Taxonomy" id="526218"/>
    <lineage>
        <taxon>Bacteria</taxon>
        <taxon>Fusobacteriati</taxon>
        <taxon>Fusobacteriota</taxon>
        <taxon>Fusobacteriia</taxon>
        <taxon>Fusobacteriales</taxon>
        <taxon>Leptotrichiaceae</taxon>
        <taxon>Sebaldella</taxon>
    </lineage>
</organism>
<dbReference type="GO" id="GO:0016787">
    <property type="term" value="F:hydrolase activity"/>
    <property type="evidence" value="ECO:0007669"/>
    <property type="project" value="UniProtKB-KW"/>
</dbReference>
<dbReference type="Gene3D" id="3.20.20.140">
    <property type="entry name" value="Metal-dependent hydrolases"/>
    <property type="match status" value="1"/>
</dbReference>
<dbReference type="CDD" id="cd00530">
    <property type="entry name" value="PTE"/>
    <property type="match status" value="1"/>
</dbReference>
<comment type="cofactor">
    <cofactor evidence="3">
        <name>a divalent metal cation</name>
        <dbReference type="ChEBI" id="CHEBI:60240"/>
    </cofactor>
    <text evidence="3">Binds 2 divalent metal cations per subunit.</text>
</comment>
<protein>
    <submittedName>
        <fullName evidence="5">Aryldialkylphosphatase</fullName>
    </submittedName>
</protein>
<evidence type="ECO:0000256" key="3">
    <source>
        <dbReference type="PIRSR" id="PIRSR601559-52"/>
    </source>
</evidence>
<keyword evidence="2" id="KW-0378">Hydrolase</keyword>
<feature type="binding site" evidence="3">
    <location>
        <position position="156"/>
    </location>
    <ligand>
        <name>a divalent metal cation</name>
        <dbReference type="ChEBI" id="CHEBI:60240"/>
        <label>2</label>
    </ligand>
</feature>
<dbReference type="PANTHER" id="PTHR10819:SF3">
    <property type="entry name" value="PHOSPHOTRIESTERASE-RELATED PROTEIN"/>
    <property type="match status" value="1"/>
</dbReference>
<dbReference type="Proteomes" id="UP000000845">
    <property type="component" value="Chromosome"/>
</dbReference>
<dbReference type="Pfam" id="PF02126">
    <property type="entry name" value="PTE"/>
    <property type="match status" value="1"/>
</dbReference>
<evidence type="ECO:0000313" key="5">
    <source>
        <dbReference type="EMBL" id="ACZ07245.1"/>
    </source>
</evidence>
<dbReference type="InterPro" id="IPR001559">
    <property type="entry name" value="Phosphotriesterase"/>
</dbReference>
<dbReference type="RefSeq" id="WP_012859844.1">
    <property type="nucleotide sequence ID" value="NC_013517.1"/>
</dbReference>
<dbReference type="eggNOG" id="COG1735">
    <property type="taxonomic scope" value="Bacteria"/>
</dbReference>
<dbReference type="PIRSF" id="PIRSF016839">
    <property type="entry name" value="PhP"/>
    <property type="match status" value="1"/>
</dbReference>
<dbReference type="HOGENOM" id="CLU_054760_1_1_0"/>
<comment type="similarity">
    <text evidence="4">Belongs to the metallo-dependent hydrolases superfamily. Phosphotriesterase family.</text>
</comment>
<evidence type="ECO:0000313" key="6">
    <source>
        <dbReference type="Proteomes" id="UP000000845"/>
    </source>
</evidence>
<feature type="binding site" evidence="3">
    <location>
        <position position="12"/>
    </location>
    <ligand>
        <name>a divalent metal cation</name>
        <dbReference type="ChEBI" id="CHEBI:60240"/>
        <label>1</label>
    </ligand>
</feature>
<evidence type="ECO:0000256" key="2">
    <source>
        <dbReference type="ARBA" id="ARBA00022801"/>
    </source>
</evidence>
<evidence type="ECO:0000256" key="4">
    <source>
        <dbReference type="PROSITE-ProRule" id="PRU00679"/>
    </source>
</evidence>
<dbReference type="PROSITE" id="PS51347">
    <property type="entry name" value="PHOSPHOTRIESTERASE_2"/>
    <property type="match status" value="1"/>
</dbReference>
<comment type="caution">
    <text evidence="4">Lacks conserved residue(s) required for the propagation of feature annotation.</text>
</comment>
<feature type="binding site" evidence="3">
    <location>
        <position position="184"/>
    </location>
    <ligand>
        <name>a divalent metal cation</name>
        <dbReference type="ChEBI" id="CHEBI:60240"/>
        <label>2</label>
    </ligand>
</feature>
<dbReference type="AlphaFoldDB" id="D1ALX7"/>
<sequence>MLEKGITYIHEHIYIDLSKIKNSDDTLLDDKETMISELREIKEKGVRNIVEVTNIGMGRNMEYMEDVRKQTGLNFIYSTGFYIEPFFPETVFQKTDKELAQIMINEIKNGIDGTGIKPEVIGEIGSSQNIITETEKKLFQAAGIAQNETGKVLSTHTSIGSMGLEQIKILKEYSVNFEKVIIGHTDLSNDLDYMLRLLDYGVYTAFDTIGKNSYLLDEKRAEAIKELIKRGYGDKIVLSMDITRKSHFKKNGGLGYSHLLDTFVPMMEKAGISKADINKMLITNPENIFS</sequence>
<name>D1ALX7_SEBTE</name>
<dbReference type="STRING" id="526218.Sterm_0361"/>
<reference evidence="5 6" key="2">
    <citation type="journal article" date="2010" name="Stand. Genomic Sci.">
        <title>Complete genome sequence of Sebaldella termitidis type strain (NCTC 11300).</title>
        <authorList>
            <person name="Harmon-Smith M."/>
            <person name="Celia L."/>
            <person name="Chertkov O."/>
            <person name="Lapidus A."/>
            <person name="Copeland A."/>
            <person name="Glavina Del Rio T."/>
            <person name="Nolan M."/>
            <person name="Lucas S."/>
            <person name="Tice H."/>
            <person name="Cheng J.F."/>
            <person name="Han C."/>
            <person name="Detter J.C."/>
            <person name="Bruce D."/>
            <person name="Goodwin L."/>
            <person name="Pitluck S."/>
            <person name="Pati A."/>
            <person name="Liolios K."/>
            <person name="Ivanova N."/>
            <person name="Mavromatis K."/>
            <person name="Mikhailova N."/>
            <person name="Chen A."/>
            <person name="Palaniappan K."/>
            <person name="Land M."/>
            <person name="Hauser L."/>
            <person name="Chang Y.J."/>
            <person name="Jeffries C.D."/>
            <person name="Brettin T."/>
            <person name="Goker M."/>
            <person name="Beck B."/>
            <person name="Bristow J."/>
            <person name="Eisen J.A."/>
            <person name="Markowitz V."/>
            <person name="Hugenholtz P."/>
            <person name="Kyrpides N.C."/>
            <person name="Klenk H.P."/>
            <person name="Chen F."/>
        </authorList>
    </citation>
    <scope>NUCLEOTIDE SEQUENCE [LARGE SCALE GENOMIC DNA]</scope>
    <source>
        <strain evidence="6">ATCC 33386 / NCTC 11300</strain>
    </source>
</reference>
<dbReference type="GO" id="GO:0008270">
    <property type="term" value="F:zinc ion binding"/>
    <property type="evidence" value="ECO:0007669"/>
    <property type="project" value="InterPro"/>
</dbReference>
<accession>D1ALX7</accession>
<reference evidence="6" key="1">
    <citation type="submission" date="2009-09" db="EMBL/GenBank/DDBJ databases">
        <title>The complete chromosome of Sebaldella termitidis ATCC 33386.</title>
        <authorList>
            <consortium name="US DOE Joint Genome Institute (JGI-PGF)"/>
            <person name="Lucas S."/>
            <person name="Copeland A."/>
            <person name="Lapidus A."/>
            <person name="Glavina del Rio T."/>
            <person name="Dalin E."/>
            <person name="Tice H."/>
            <person name="Bruce D."/>
            <person name="Goodwin L."/>
            <person name="Pitluck S."/>
            <person name="Kyrpides N."/>
            <person name="Mavromatis K."/>
            <person name="Ivanova N."/>
            <person name="Mikhailova N."/>
            <person name="Sims D."/>
            <person name="Meincke L."/>
            <person name="Brettin T."/>
            <person name="Detter J.C."/>
            <person name="Han C."/>
            <person name="Larimer F."/>
            <person name="Land M."/>
            <person name="Hauser L."/>
            <person name="Markowitz V."/>
            <person name="Cheng J.F."/>
            <person name="Hugenholtz P."/>
            <person name="Woyke T."/>
            <person name="Wu D."/>
            <person name="Eisen J.A."/>
        </authorList>
    </citation>
    <scope>NUCLEOTIDE SEQUENCE [LARGE SCALE GENOMIC DNA]</scope>
    <source>
        <strain evidence="6">ATCC 33386 / NCTC 11300</strain>
    </source>
</reference>
<dbReference type="EMBL" id="CP001739">
    <property type="protein sequence ID" value="ACZ07245.1"/>
    <property type="molecule type" value="Genomic_DNA"/>
</dbReference>
<proteinExistence type="inferred from homology"/>
<feature type="binding site" evidence="3">
    <location>
        <position position="241"/>
    </location>
    <ligand>
        <name>a divalent metal cation</name>
        <dbReference type="ChEBI" id="CHEBI:60240"/>
        <label>1</label>
    </ligand>
</feature>
<keyword evidence="1 3" id="KW-0479">Metal-binding</keyword>
<gene>
    <name evidence="5" type="ordered locus">Sterm_0361</name>
</gene>
<dbReference type="KEGG" id="str:Sterm_0361"/>
<feature type="binding site" evidence="3">
    <location>
        <position position="123"/>
    </location>
    <ligand>
        <name>a divalent metal cation</name>
        <dbReference type="ChEBI" id="CHEBI:60240"/>
        <label>1</label>
    </ligand>
</feature>